<gene>
    <name evidence="2" type="ordered locus">Mcup_0266</name>
</gene>
<dbReference type="PANTHER" id="PTHR40072">
    <property type="entry name" value="MOLYBDOPTERIN-GUANINE DINUCLEOTIDE BIOSYNTHESIS ADAPTER PROTEIN-RELATED"/>
    <property type="match status" value="1"/>
</dbReference>
<feature type="domain" description="Molybdopterin-guanine dinucleotide biosynthesis protein B (MobB)" evidence="1">
    <location>
        <begin position="16"/>
        <end position="122"/>
    </location>
</feature>
<dbReference type="NCBIfam" id="TIGR00176">
    <property type="entry name" value="mobB"/>
    <property type="match status" value="1"/>
</dbReference>
<reference evidence="2 3" key="1">
    <citation type="journal article" date="2011" name="J. Bacteriol.">
        <title>Complete genome sequence of Metallosphaera cuprina, a metal sulfide-oxidizing archaeon from a hot spring.</title>
        <authorList>
            <person name="Liu L.J."/>
            <person name="You X.Y."/>
            <person name="Zheng H."/>
            <person name="Wang S."/>
            <person name="Jiang C.Y."/>
            <person name="Liu S.J."/>
        </authorList>
    </citation>
    <scope>NUCLEOTIDE SEQUENCE [LARGE SCALE GENOMIC DNA]</scope>
    <source>
        <strain evidence="2 3">Ar-4</strain>
    </source>
</reference>
<protein>
    <submittedName>
        <fullName evidence="2">Molybdopterin-guanine dinucleotide biosynthesis protein B</fullName>
    </submittedName>
</protein>
<dbReference type="Gene3D" id="3.40.50.300">
    <property type="entry name" value="P-loop containing nucleotide triphosphate hydrolases"/>
    <property type="match status" value="1"/>
</dbReference>
<dbReference type="InterPro" id="IPR004435">
    <property type="entry name" value="MobB_dom"/>
</dbReference>
<dbReference type="GO" id="GO:0006777">
    <property type="term" value="P:Mo-molybdopterin cofactor biosynthetic process"/>
    <property type="evidence" value="ECO:0007669"/>
    <property type="project" value="InterPro"/>
</dbReference>
<dbReference type="KEGG" id="mcn:Mcup_0266"/>
<evidence type="ECO:0000313" key="3">
    <source>
        <dbReference type="Proteomes" id="UP000007812"/>
    </source>
</evidence>
<dbReference type="InterPro" id="IPR027417">
    <property type="entry name" value="P-loop_NTPase"/>
</dbReference>
<sequence>MSIHNLFLSLVYMDCIFQIIGKKNSGKTLVMEKAISLLRAKGLVVAAIKHTHHVINPEGKDTSRYSKAGADLVILHSNDCAMFWKCENLDYLDFIPADVILIEGFANLNLGVKLEISNPNEAEDIAARISNLASECSKSVRINVIPEQKDKIKYMTLYNLMRKWGIREVRVLDD</sequence>
<dbReference type="PATRIC" id="fig|1006006.8.peg.267"/>
<dbReference type="STRING" id="1006006.Mcup_0266"/>
<dbReference type="PANTHER" id="PTHR40072:SF1">
    <property type="entry name" value="MOLYBDOPTERIN-GUANINE DINUCLEOTIDE BIOSYNTHESIS ADAPTER PROTEIN"/>
    <property type="match status" value="1"/>
</dbReference>
<accession>F4FZ65</accession>
<dbReference type="InterPro" id="IPR052539">
    <property type="entry name" value="MGD_biosynthesis_adapter"/>
</dbReference>
<dbReference type="GO" id="GO:0005525">
    <property type="term" value="F:GTP binding"/>
    <property type="evidence" value="ECO:0007669"/>
    <property type="project" value="InterPro"/>
</dbReference>
<dbReference type="Proteomes" id="UP000007812">
    <property type="component" value="Chromosome"/>
</dbReference>
<dbReference type="SUPFAM" id="SSF52540">
    <property type="entry name" value="P-loop containing nucleoside triphosphate hydrolases"/>
    <property type="match status" value="1"/>
</dbReference>
<dbReference type="eggNOG" id="arCOG00532">
    <property type="taxonomic scope" value="Archaea"/>
</dbReference>
<proteinExistence type="predicted"/>
<keyword evidence="3" id="KW-1185">Reference proteome</keyword>
<organism evidence="2 3">
    <name type="scientific">Metallosphaera cuprina (strain Ar-4)</name>
    <dbReference type="NCBI Taxonomy" id="1006006"/>
    <lineage>
        <taxon>Archaea</taxon>
        <taxon>Thermoproteota</taxon>
        <taxon>Thermoprotei</taxon>
        <taxon>Sulfolobales</taxon>
        <taxon>Sulfolobaceae</taxon>
        <taxon>Metallosphaera</taxon>
    </lineage>
</organism>
<dbReference type="EMBL" id="CP002656">
    <property type="protein sequence ID" value="AEB94374.1"/>
    <property type="molecule type" value="Genomic_DNA"/>
</dbReference>
<dbReference type="AlphaFoldDB" id="F4FZ65"/>
<evidence type="ECO:0000313" key="2">
    <source>
        <dbReference type="EMBL" id="AEB94374.1"/>
    </source>
</evidence>
<evidence type="ECO:0000259" key="1">
    <source>
        <dbReference type="Pfam" id="PF03205"/>
    </source>
</evidence>
<dbReference type="HOGENOM" id="CLU_068199_2_2_2"/>
<name>F4FZ65_METCR</name>
<dbReference type="Pfam" id="PF03205">
    <property type="entry name" value="MobB"/>
    <property type="match status" value="1"/>
</dbReference>